<protein>
    <recommendedName>
        <fullName evidence="3">Receptor L domain protein</fullName>
    </recommendedName>
</protein>
<organism evidence="1 2">
    <name type="scientific">Ancylostoma caninum</name>
    <name type="common">Dog hookworm</name>
    <dbReference type="NCBI Taxonomy" id="29170"/>
    <lineage>
        <taxon>Eukaryota</taxon>
        <taxon>Metazoa</taxon>
        <taxon>Ecdysozoa</taxon>
        <taxon>Nematoda</taxon>
        <taxon>Chromadorea</taxon>
        <taxon>Rhabditida</taxon>
        <taxon>Rhabditina</taxon>
        <taxon>Rhabditomorpha</taxon>
        <taxon>Strongyloidea</taxon>
        <taxon>Ancylostomatidae</taxon>
        <taxon>Ancylostomatinae</taxon>
        <taxon>Ancylostoma</taxon>
    </lineage>
</organism>
<reference evidence="1 2" key="1">
    <citation type="submission" date="2014-10" db="EMBL/GenBank/DDBJ databases">
        <title>Draft genome of the hookworm Ancylostoma caninum.</title>
        <authorList>
            <person name="Mitreva M."/>
        </authorList>
    </citation>
    <scope>NUCLEOTIDE SEQUENCE [LARGE SCALE GENOMIC DNA]</scope>
    <source>
        <strain evidence="1 2">Baltimore</strain>
    </source>
</reference>
<dbReference type="AlphaFoldDB" id="A0A368G4I7"/>
<comment type="caution">
    <text evidence="1">The sequence shown here is derived from an EMBL/GenBank/DDBJ whole genome shotgun (WGS) entry which is preliminary data.</text>
</comment>
<dbReference type="Proteomes" id="UP000252519">
    <property type="component" value="Unassembled WGS sequence"/>
</dbReference>
<dbReference type="EMBL" id="JOJR01000342">
    <property type="protein sequence ID" value="RCN39364.1"/>
    <property type="molecule type" value="Genomic_DNA"/>
</dbReference>
<dbReference type="STRING" id="29170.A0A368G4I7"/>
<accession>A0A368G4I7</accession>
<gene>
    <name evidence="1" type="ORF">ANCCAN_14701</name>
</gene>
<evidence type="ECO:0008006" key="3">
    <source>
        <dbReference type="Google" id="ProtNLM"/>
    </source>
</evidence>
<name>A0A368G4I7_ANCCA</name>
<dbReference type="OrthoDB" id="5819656at2759"/>
<keyword evidence="2" id="KW-1185">Reference proteome</keyword>
<evidence type="ECO:0000313" key="2">
    <source>
        <dbReference type="Proteomes" id="UP000252519"/>
    </source>
</evidence>
<evidence type="ECO:0000313" key="1">
    <source>
        <dbReference type="EMBL" id="RCN39364.1"/>
    </source>
</evidence>
<proteinExistence type="predicted"/>
<sequence length="137" mass="15321">MKRNYTDAEMVEAFAGKTIIKPENGYMLVMNSDTVSEPDMNAVCSRAVYMEICIIIRNSDFSSLRCPHLRELKSCKPDVPAIKIVGNPILSDVSIPETLLYRTGTKPFEIRGNPMLSSKSINALNKICPVCVIRRQP</sequence>